<organism evidence="1">
    <name type="scientific">freshwater metagenome</name>
    <dbReference type="NCBI Taxonomy" id="449393"/>
    <lineage>
        <taxon>unclassified sequences</taxon>
        <taxon>metagenomes</taxon>
        <taxon>ecological metagenomes</taxon>
    </lineage>
</organism>
<reference evidence="1" key="1">
    <citation type="submission" date="2020-05" db="EMBL/GenBank/DDBJ databases">
        <authorList>
            <person name="Chiriac C."/>
            <person name="Salcher M."/>
            <person name="Ghai R."/>
            <person name="Kavagutti S V."/>
        </authorList>
    </citation>
    <scope>NUCLEOTIDE SEQUENCE</scope>
</reference>
<dbReference type="EMBL" id="CAEZYR010000016">
    <property type="protein sequence ID" value="CAB4733704.1"/>
    <property type="molecule type" value="Genomic_DNA"/>
</dbReference>
<protein>
    <submittedName>
        <fullName evidence="1">Unannotated protein</fullName>
    </submittedName>
</protein>
<dbReference type="AlphaFoldDB" id="A0A6J6SFQ4"/>
<evidence type="ECO:0000313" key="1">
    <source>
        <dbReference type="EMBL" id="CAB4733704.1"/>
    </source>
</evidence>
<proteinExistence type="predicted"/>
<evidence type="ECO:0000313" key="2">
    <source>
        <dbReference type="EMBL" id="CAB4892230.1"/>
    </source>
</evidence>
<dbReference type="EMBL" id="CAFBMH010000007">
    <property type="protein sequence ID" value="CAB4892230.1"/>
    <property type="molecule type" value="Genomic_DNA"/>
</dbReference>
<sequence length="197" mass="21452">MRNPRQLVPRWALGALCVLAFSAWWMWPVIAGHDDRLDVLSASDPLLTRAERPLATYVRDIGQSFRRAAPDATSCNVVQLAAEIERRDPQAVVLASAVNGCDLREFVATLRREHRTVVIVLEPGVPADAAPFGARVVDSGLLVGVEPASTSRPCEWWDRETSGPCADDGEALVRDASGVITSRGFDRIGRAVAARLR</sequence>
<gene>
    <name evidence="1" type="ORF">UFOPK2754_00662</name>
    <name evidence="2" type="ORF">UFOPK3543_00355</name>
</gene>
<name>A0A6J6SFQ4_9ZZZZ</name>
<accession>A0A6J6SFQ4</accession>